<evidence type="ECO:0000256" key="3">
    <source>
        <dbReference type="RuleBase" id="RU361235"/>
    </source>
</evidence>
<dbReference type="Proteomes" id="UP000053789">
    <property type="component" value="Unassembled WGS sequence"/>
</dbReference>
<feature type="domain" description="Carboxylesterase type B" evidence="4">
    <location>
        <begin position="382"/>
        <end position="483"/>
    </location>
</feature>
<dbReference type="GeneID" id="27694794"/>
<keyword evidence="2 3" id="KW-0378">Hydrolase</keyword>
<evidence type="ECO:0000256" key="2">
    <source>
        <dbReference type="ARBA" id="ARBA00022801"/>
    </source>
</evidence>
<dbReference type="HOGENOM" id="CLU_006586_15_1_1"/>
<dbReference type="ESTHER" id="xylba-a0a0d2gir8">
    <property type="family name" value="Fungal_carboxylesterase_lipase"/>
</dbReference>
<keyword evidence="6" id="KW-1185">Reference proteome</keyword>
<dbReference type="InterPro" id="IPR002018">
    <property type="entry name" value="CarbesteraseB"/>
</dbReference>
<dbReference type="InterPro" id="IPR029058">
    <property type="entry name" value="AB_hydrolase_fold"/>
</dbReference>
<evidence type="ECO:0000256" key="1">
    <source>
        <dbReference type="ARBA" id="ARBA00005964"/>
    </source>
</evidence>
<evidence type="ECO:0000313" key="5">
    <source>
        <dbReference type="EMBL" id="KIW98282.1"/>
    </source>
</evidence>
<dbReference type="SUPFAM" id="SSF53474">
    <property type="entry name" value="alpha/beta-Hydrolases"/>
    <property type="match status" value="1"/>
</dbReference>
<dbReference type="RefSeq" id="XP_016624951.1">
    <property type="nucleotide sequence ID" value="XM_016759623.1"/>
</dbReference>
<dbReference type="Pfam" id="PF00135">
    <property type="entry name" value="COesterase"/>
    <property type="match status" value="2"/>
</dbReference>
<gene>
    <name evidence="5" type="ORF">Z519_01866</name>
</gene>
<dbReference type="Gene3D" id="3.40.50.1820">
    <property type="entry name" value="alpha/beta hydrolase"/>
    <property type="match status" value="1"/>
</dbReference>
<dbReference type="PANTHER" id="PTHR11559">
    <property type="entry name" value="CARBOXYLESTERASE"/>
    <property type="match status" value="1"/>
</dbReference>
<dbReference type="EMBL" id="KN846981">
    <property type="protein sequence ID" value="KIW98282.1"/>
    <property type="molecule type" value="Genomic_DNA"/>
</dbReference>
<dbReference type="VEuPathDB" id="FungiDB:Z519_01866"/>
<dbReference type="AlphaFoldDB" id="A0A0D2GIR8"/>
<dbReference type="InterPro" id="IPR019826">
    <property type="entry name" value="Carboxylesterase_B_AS"/>
</dbReference>
<feature type="chain" id="PRO_5005112498" description="Carboxylic ester hydrolase" evidence="3">
    <location>
        <begin position="22"/>
        <end position="515"/>
    </location>
</feature>
<proteinExistence type="inferred from homology"/>
<feature type="signal peptide" evidence="3">
    <location>
        <begin position="1"/>
        <end position="21"/>
    </location>
</feature>
<protein>
    <recommendedName>
        <fullName evidence="3">Carboxylic ester hydrolase</fullName>
        <ecNumber evidence="3">3.1.1.-</ecNumber>
    </recommendedName>
</protein>
<keyword evidence="3" id="KW-0732">Signal</keyword>
<feature type="domain" description="Carboxylesterase type B" evidence="4">
    <location>
        <begin position="29"/>
        <end position="374"/>
    </location>
</feature>
<dbReference type="EC" id="3.1.1.-" evidence="3"/>
<dbReference type="GO" id="GO:0016787">
    <property type="term" value="F:hydrolase activity"/>
    <property type="evidence" value="ECO:0007669"/>
    <property type="project" value="UniProtKB-KW"/>
</dbReference>
<name>A0A0D2GIR8_CLAB1</name>
<dbReference type="PROSITE" id="PS00122">
    <property type="entry name" value="CARBOXYLESTERASE_B_1"/>
    <property type="match status" value="1"/>
</dbReference>
<sequence>MYLSLINLSSYLLLTAVFASAQTSTPNNLKVTTSTGTYIGIINGTVPNVRQFLNVPYALPPVGSRRWAPPVQLTSNASAIIDATTFPRFCPQYLSGVPNVYNQLLSGYLIPTGLDTEAPATMPPTTGEDCLSLSIWTPTSNVSDLPVIIFMTGGGFIIGGINIPYQLPHQWVQRSQSHIVVSINYRLGIMGFPNARGLNSQNLGILDQRMAHEWVRDNIRAFGGHPSKITIWGQSAGASSTDFHGFAYYNNSIAKGLVMGSGTALLGLLSYDFAHTNFTFVASHLGCGGLTATAELDCMRKKPVETIVNFVGRRSDNATTPALSFVPIPDDKVIFSNYTERYARGLIANAPAIVGTASDEGTVLVPYINLTAGPNQTLADEATLGYFVCPAHNSSKLRTEAGLLTYRYEFAGNFSNLSPLPWLGAYHTDDLPFFFGTYDDYGKGTEFEARTSEVMQDYLLAFMKDPHNRPKQKGWQDYTKGYVLRFGADGVAAKNVSVETVDGACYGQGTYDSSR</sequence>
<reference evidence="5" key="1">
    <citation type="submission" date="2015-01" db="EMBL/GenBank/DDBJ databases">
        <title>The Genome Sequence of Cladophialophora bantiana CBS 173.52.</title>
        <authorList>
            <consortium name="The Broad Institute Genomics Platform"/>
            <person name="Cuomo C."/>
            <person name="de Hoog S."/>
            <person name="Gorbushina A."/>
            <person name="Stielow B."/>
            <person name="Teixiera M."/>
            <person name="Abouelleil A."/>
            <person name="Chapman S.B."/>
            <person name="Priest M."/>
            <person name="Young S.K."/>
            <person name="Wortman J."/>
            <person name="Nusbaum C."/>
            <person name="Birren B."/>
        </authorList>
    </citation>
    <scope>NUCLEOTIDE SEQUENCE [LARGE SCALE GENOMIC DNA]</scope>
    <source>
        <strain evidence="5">CBS 173.52</strain>
    </source>
</reference>
<organism evidence="5 6">
    <name type="scientific">Cladophialophora bantiana (strain ATCC 10958 / CBS 173.52 / CDC B-1940 / NIH 8579)</name>
    <name type="common">Xylohypha bantiana</name>
    <dbReference type="NCBI Taxonomy" id="1442370"/>
    <lineage>
        <taxon>Eukaryota</taxon>
        <taxon>Fungi</taxon>
        <taxon>Dikarya</taxon>
        <taxon>Ascomycota</taxon>
        <taxon>Pezizomycotina</taxon>
        <taxon>Eurotiomycetes</taxon>
        <taxon>Chaetothyriomycetidae</taxon>
        <taxon>Chaetothyriales</taxon>
        <taxon>Herpotrichiellaceae</taxon>
        <taxon>Cladophialophora</taxon>
    </lineage>
</organism>
<dbReference type="OrthoDB" id="408631at2759"/>
<evidence type="ECO:0000313" key="6">
    <source>
        <dbReference type="Proteomes" id="UP000053789"/>
    </source>
</evidence>
<accession>A0A0D2GIR8</accession>
<evidence type="ECO:0000259" key="4">
    <source>
        <dbReference type="Pfam" id="PF00135"/>
    </source>
</evidence>
<dbReference type="InterPro" id="IPR050309">
    <property type="entry name" value="Type-B_Carboxylest/Lipase"/>
</dbReference>
<comment type="similarity">
    <text evidence="1 3">Belongs to the type-B carboxylesterase/lipase family.</text>
</comment>